<keyword evidence="3" id="KW-1185">Reference proteome</keyword>
<accession>A0A7J7LIF9</accession>
<sequence>WTPPQGGTIKINTDGSVIGDRGGYGGIAIDSRSQCLFSYSGKGDAHPVTYQEMFAIKRGLELGLERGVEKVICETDSMQMLAYIRDNKTPPLRLLYSSSDHSIFDI</sequence>
<dbReference type="InterPro" id="IPR053151">
    <property type="entry name" value="RNase_H-like"/>
</dbReference>
<evidence type="ECO:0000313" key="3">
    <source>
        <dbReference type="Proteomes" id="UP000541444"/>
    </source>
</evidence>
<dbReference type="EMBL" id="JACGCM010002255">
    <property type="protein sequence ID" value="KAF6142437.1"/>
    <property type="molecule type" value="Genomic_DNA"/>
</dbReference>
<dbReference type="Proteomes" id="UP000541444">
    <property type="component" value="Unassembled WGS sequence"/>
</dbReference>
<dbReference type="PANTHER" id="PTHR47723">
    <property type="entry name" value="OS05G0353850 PROTEIN"/>
    <property type="match status" value="1"/>
</dbReference>
<organism evidence="2 3">
    <name type="scientific">Kingdonia uniflora</name>
    <dbReference type="NCBI Taxonomy" id="39325"/>
    <lineage>
        <taxon>Eukaryota</taxon>
        <taxon>Viridiplantae</taxon>
        <taxon>Streptophyta</taxon>
        <taxon>Embryophyta</taxon>
        <taxon>Tracheophyta</taxon>
        <taxon>Spermatophyta</taxon>
        <taxon>Magnoliopsida</taxon>
        <taxon>Ranunculales</taxon>
        <taxon>Circaeasteraceae</taxon>
        <taxon>Kingdonia</taxon>
    </lineage>
</organism>
<dbReference type="GO" id="GO:0004523">
    <property type="term" value="F:RNA-DNA hybrid ribonuclease activity"/>
    <property type="evidence" value="ECO:0007669"/>
    <property type="project" value="InterPro"/>
</dbReference>
<proteinExistence type="predicted"/>
<dbReference type="InterPro" id="IPR036397">
    <property type="entry name" value="RNaseH_sf"/>
</dbReference>
<dbReference type="InterPro" id="IPR012337">
    <property type="entry name" value="RNaseH-like_sf"/>
</dbReference>
<gene>
    <name evidence="2" type="ORF">GIB67_000357</name>
</gene>
<dbReference type="GO" id="GO:0003676">
    <property type="term" value="F:nucleic acid binding"/>
    <property type="evidence" value="ECO:0007669"/>
    <property type="project" value="InterPro"/>
</dbReference>
<dbReference type="AlphaFoldDB" id="A0A7J7LIF9"/>
<feature type="domain" description="RNase H type-1" evidence="1">
    <location>
        <begin position="12"/>
        <end position="98"/>
    </location>
</feature>
<evidence type="ECO:0000313" key="2">
    <source>
        <dbReference type="EMBL" id="KAF6142437.1"/>
    </source>
</evidence>
<dbReference type="SUPFAM" id="SSF53098">
    <property type="entry name" value="Ribonuclease H-like"/>
    <property type="match status" value="1"/>
</dbReference>
<feature type="non-terminal residue" evidence="2">
    <location>
        <position position="1"/>
    </location>
</feature>
<dbReference type="OrthoDB" id="1937542at2759"/>
<comment type="caution">
    <text evidence="2">The sequence shown here is derived from an EMBL/GenBank/DDBJ whole genome shotgun (WGS) entry which is preliminary data.</text>
</comment>
<dbReference type="Gene3D" id="3.30.420.10">
    <property type="entry name" value="Ribonuclease H-like superfamily/Ribonuclease H"/>
    <property type="match status" value="1"/>
</dbReference>
<dbReference type="InterPro" id="IPR002156">
    <property type="entry name" value="RNaseH_domain"/>
</dbReference>
<dbReference type="Pfam" id="PF13456">
    <property type="entry name" value="RVT_3"/>
    <property type="match status" value="1"/>
</dbReference>
<reference evidence="2 3" key="1">
    <citation type="journal article" date="2020" name="IScience">
        <title>Genome Sequencing of the Endangered Kingdonia uniflora (Circaeasteraceae, Ranunculales) Reveals Potential Mechanisms of Evolutionary Specialization.</title>
        <authorList>
            <person name="Sun Y."/>
            <person name="Deng T."/>
            <person name="Zhang A."/>
            <person name="Moore M.J."/>
            <person name="Landis J.B."/>
            <person name="Lin N."/>
            <person name="Zhang H."/>
            <person name="Zhang X."/>
            <person name="Huang J."/>
            <person name="Zhang X."/>
            <person name="Sun H."/>
            <person name="Wang H."/>
        </authorList>
    </citation>
    <scope>NUCLEOTIDE SEQUENCE [LARGE SCALE GENOMIC DNA]</scope>
    <source>
        <strain evidence="2">TB1705</strain>
        <tissue evidence="2">Leaf</tissue>
    </source>
</reference>
<dbReference type="CDD" id="cd06222">
    <property type="entry name" value="RNase_H_like"/>
    <property type="match status" value="1"/>
</dbReference>
<evidence type="ECO:0000259" key="1">
    <source>
        <dbReference type="Pfam" id="PF13456"/>
    </source>
</evidence>
<dbReference type="InterPro" id="IPR044730">
    <property type="entry name" value="RNase_H-like_dom_plant"/>
</dbReference>
<dbReference type="PANTHER" id="PTHR47723:SF19">
    <property type="entry name" value="POLYNUCLEOTIDYL TRANSFERASE, RIBONUCLEASE H-LIKE SUPERFAMILY PROTEIN"/>
    <property type="match status" value="1"/>
</dbReference>
<name>A0A7J7LIF9_9MAGN</name>
<protein>
    <recommendedName>
        <fullName evidence="1">RNase H type-1 domain-containing protein</fullName>
    </recommendedName>
</protein>